<feature type="binding site" evidence="4">
    <location>
        <begin position="103"/>
        <end position="107"/>
    </location>
    <ligand>
        <name>substrate</name>
    </ligand>
</feature>
<feature type="binding site" evidence="5">
    <location>
        <begin position="453"/>
        <end position="456"/>
    </location>
    <ligand>
        <name>FAD</name>
        <dbReference type="ChEBI" id="CHEBI:57692"/>
    </ligand>
</feature>
<dbReference type="PIRSF" id="PIRSF000331">
    <property type="entry name" value="HpaA_HpaB"/>
    <property type="match status" value="1"/>
</dbReference>
<comment type="caution">
    <text evidence="8">The sequence shown here is derived from an EMBL/GenBank/DDBJ whole genome shotgun (WGS) entry which is preliminary data.</text>
</comment>
<feature type="binding site" evidence="4">
    <location>
        <position position="149"/>
    </location>
    <ligand>
        <name>substrate</name>
    </ligand>
</feature>
<evidence type="ECO:0000256" key="5">
    <source>
        <dbReference type="PIRSR" id="PIRSR000331-2"/>
    </source>
</evidence>
<dbReference type="PANTHER" id="PTHR36117">
    <property type="entry name" value="4-HYDROXYPHENYLACETATE 3-MONOOXYGENASE-RELATED"/>
    <property type="match status" value="1"/>
</dbReference>
<reference evidence="8 9" key="1">
    <citation type="journal article" date="2019" name="Nat. Microbiol.">
        <title>Mediterranean grassland soil C-N compound turnover is dependent on rainfall and depth, and is mediated by genomically divergent microorganisms.</title>
        <authorList>
            <person name="Diamond S."/>
            <person name="Andeer P.F."/>
            <person name="Li Z."/>
            <person name="Crits-Christoph A."/>
            <person name="Burstein D."/>
            <person name="Anantharaman K."/>
            <person name="Lane K.R."/>
            <person name="Thomas B.C."/>
            <person name="Pan C."/>
            <person name="Northen T.R."/>
            <person name="Banfield J.F."/>
        </authorList>
    </citation>
    <scope>NUCLEOTIDE SEQUENCE [LARGE SCALE GENOMIC DNA]</scope>
    <source>
        <strain evidence="8">NP_8</strain>
    </source>
</reference>
<name>A0A537IKS4_9BACT</name>
<feature type="domain" description="HpaB/PvcC/4-BUDH C-terminal" evidence="6">
    <location>
        <begin position="280"/>
        <end position="478"/>
    </location>
</feature>
<dbReference type="SUPFAM" id="SSF56645">
    <property type="entry name" value="Acyl-CoA dehydrogenase NM domain-like"/>
    <property type="match status" value="1"/>
</dbReference>
<feature type="binding site" evidence="4">
    <location>
        <begin position="204"/>
        <end position="205"/>
    </location>
    <ligand>
        <name>substrate</name>
    </ligand>
</feature>
<dbReference type="Gene3D" id="2.40.110.10">
    <property type="entry name" value="Butyryl-CoA Dehydrogenase, subunit A, domain 2"/>
    <property type="match status" value="1"/>
</dbReference>
<keyword evidence="8" id="KW-0503">Monooxygenase</keyword>
<gene>
    <name evidence="8" type="primary">hpaB</name>
    <name evidence="8" type="ORF">E6H05_11915</name>
</gene>
<dbReference type="Gene3D" id="1.20.140.10">
    <property type="entry name" value="Butyryl-CoA Dehydrogenase, subunit A, domain 3"/>
    <property type="match status" value="1"/>
</dbReference>
<feature type="binding site" evidence="5">
    <location>
        <begin position="149"/>
        <end position="151"/>
    </location>
    <ligand>
        <name>FAD</name>
        <dbReference type="ChEBI" id="CHEBI:57692"/>
    </ligand>
</feature>
<dbReference type="GO" id="GO:0010124">
    <property type="term" value="P:phenylacetate catabolic process"/>
    <property type="evidence" value="ECO:0007669"/>
    <property type="project" value="InterPro"/>
</dbReference>
<dbReference type="AlphaFoldDB" id="A0A537IKS4"/>
<dbReference type="InterPro" id="IPR009100">
    <property type="entry name" value="AcylCoA_DH/oxidase_NM_dom_sf"/>
</dbReference>
<sequence length="492" mass="54737">MPARTGKEFLQGLKDQPREIWIGGERVGDVAAHPAFCNVAGSVAALYDLQHDPALRDQMTFVSPSSGERVGTSFLVPRTRDDLAQVRRMMKVWADYSGGMLGRAPDYLNRAVTAFAAAAPYCGENDPRFADNVRRYYELCRERDVCLTHTLINPQANRATGPAGQADPYLAAAIVRETDAGVVIRGARMLATLPVADEILVFPSTLLRGKDEDRPYAFAFAIPCGVPGLKFICRETFDPGGSAFDHPLASRFEEMDAVVIFEDVVVPWERIFLLRDVERCNKAFAATGAVAHMAHQVVTKNIAKTEFVLGIASLMVDAIAVEQFQHVQSKIAEIIYYLESMRAFARASEADAAVDPWGVMTPAWPPLDAARNMFTWMYPRMIEILQLLGASGMMARPTQADLESPLRPLIEKYFQAAQLGAVDRIKLFRLAWDAALSSFGSRQVIYERFFFGDPVRMQMATFASYDRQPYMERVRQFLAREHARANVAADGS</sequence>
<feature type="binding site" evidence="5">
    <location>
        <position position="192"/>
    </location>
    <ligand>
        <name>FAD</name>
        <dbReference type="ChEBI" id="CHEBI:57692"/>
    </ligand>
</feature>
<evidence type="ECO:0000256" key="4">
    <source>
        <dbReference type="PIRSR" id="PIRSR000331-1"/>
    </source>
</evidence>
<evidence type="ECO:0000256" key="3">
    <source>
        <dbReference type="ARBA" id="ARBA00023002"/>
    </source>
</evidence>
<dbReference type="InterPro" id="IPR012687">
    <property type="entry name" value="HpaB_Deino-type"/>
</dbReference>
<dbReference type="Proteomes" id="UP000318834">
    <property type="component" value="Unassembled WGS sequence"/>
</dbReference>
<dbReference type="EMBL" id="VBAP01000098">
    <property type="protein sequence ID" value="TMI71870.1"/>
    <property type="molecule type" value="Genomic_DNA"/>
</dbReference>
<evidence type="ECO:0000259" key="6">
    <source>
        <dbReference type="Pfam" id="PF03241"/>
    </source>
</evidence>
<dbReference type="Pfam" id="PF03241">
    <property type="entry name" value="HpaB"/>
    <property type="match status" value="1"/>
</dbReference>
<proteinExistence type="predicted"/>
<dbReference type="NCBIfam" id="TIGR02309">
    <property type="entry name" value="HpaB-1"/>
    <property type="match status" value="1"/>
</dbReference>
<evidence type="ECO:0000313" key="8">
    <source>
        <dbReference type="EMBL" id="TMI71870.1"/>
    </source>
</evidence>
<feature type="binding site" evidence="5">
    <location>
        <begin position="155"/>
        <end position="158"/>
    </location>
    <ligand>
        <name>FAD</name>
        <dbReference type="ChEBI" id="CHEBI:57692"/>
    </ligand>
</feature>
<keyword evidence="2 5" id="KW-0274">FAD</keyword>
<dbReference type="InterPro" id="IPR004925">
    <property type="entry name" value="HpaB/PvcC/4-BUDH"/>
</dbReference>
<dbReference type="InterPro" id="IPR024719">
    <property type="entry name" value="HpaB/PvcC/4-BUDH_C"/>
</dbReference>
<dbReference type="PANTHER" id="PTHR36117:SF3">
    <property type="entry name" value="4-HYDROXYPHENYLACETATE 3-MONOOXYGENASE-RELATED"/>
    <property type="match status" value="1"/>
</dbReference>
<dbReference type="SUPFAM" id="SSF47203">
    <property type="entry name" value="Acyl-CoA dehydrogenase C-terminal domain-like"/>
    <property type="match status" value="1"/>
</dbReference>
<protein>
    <submittedName>
        <fullName evidence="8">4-hydroxyphenylacetate 3-monooxygenase, oxygenase component</fullName>
        <ecNumber evidence="8">1.14.14.9</ecNumber>
    </submittedName>
</protein>
<keyword evidence="3 8" id="KW-0560">Oxidoreductase</keyword>
<organism evidence="8 9">
    <name type="scientific">Candidatus Segetimicrobium genomatis</name>
    <dbReference type="NCBI Taxonomy" id="2569760"/>
    <lineage>
        <taxon>Bacteria</taxon>
        <taxon>Bacillati</taxon>
        <taxon>Candidatus Sysuimicrobiota</taxon>
        <taxon>Candidatus Sysuimicrobiia</taxon>
        <taxon>Candidatus Sysuimicrobiales</taxon>
        <taxon>Candidatus Segetimicrobiaceae</taxon>
        <taxon>Candidatus Segetimicrobium</taxon>
    </lineage>
</organism>
<dbReference type="GO" id="GO:0016627">
    <property type="term" value="F:oxidoreductase activity, acting on the CH-CH group of donors"/>
    <property type="evidence" value="ECO:0007669"/>
    <property type="project" value="InterPro"/>
</dbReference>
<dbReference type="InterPro" id="IPR046373">
    <property type="entry name" value="Acyl-CoA_Oxase/DH_mid-dom_sf"/>
</dbReference>
<dbReference type="InterPro" id="IPR036250">
    <property type="entry name" value="AcylCo_DH-like_C"/>
</dbReference>
<evidence type="ECO:0000259" key="7">
    <source>
        <dbReference type="Pfam" id="PF11794"/>
    </source>
</evidence>
<keyword evidence="1" id="KW-0285">Flavoprotein</keyword>
<dbReference type="Gene3D" id="1.10.3140.10">
    <property type="entry name" value="4-hydroxybutyryl-coa dehydratase, domain 1"/>
    <property type="match status" value="1"/>
</dbReference>
<dbReference type="InterPro" id="IPR024674">
    <property type="entry name" value="HpaB/PvcC/4-BUDH_N"/>
</dbReference>
<accession>A0A537IKS4</accession>
<evidence type="ECO:0000256" key="1">
    <source>
        <dbReference type="ARBA" id="ARBA00022630"/>
    </source>
</evidence>
<feature type="domain" description="HpaB/PvcC/4-BUDH N-terminal" evidence="7">
    <location>
        <begin position="5"/>
        <end position="273"/>
    </location>
</feature>
<dbReference type="GO" id="GO:0050660">
    <property type="term" value="F:flavin adenine dinucleotide binding"/>
    <property type="evidence" value="ECO:0007669"/>
    <property type="project" value="InterPro"/>
</dbReference>
<evidence type="ECO:0000256" key="2">
    <source>
        <dbReference type="ARBA" id="ARBA00022827"/>
    </source>
</evidence>
<dbReference type="GO" id="GO:0052881">
    <property type="term" value="F:4-hydroxyphenylacetate 3-monooxygenase activity"/>
    <property type="evidence" value="ECO:0007669"/>
    <property type="project" value="UniProtKB-EC"/>
</dbReference>
<dbReference type="Pfam" id="PF11794">
    <property type="entry name" value="HpaB_N"/>
    <property type="match status" value="1"/>
</dbReference>
<dbReference type="EC" id="1.14.14.9" evidence="8"/>
<evidence type="ECO:0000313" key="9">
    <source>
        <dbReference type="Proteomes" id="UP000318834"/>
    </source>
</evidence>